<accession>A0A650FAV6</accession>
<keyword evidence="2" id="KW-1185">Reference proteome</keyword>
<dbReference type="GeneID" id="77924387"/>
<name>A0A650FAV6_9CAUD</name>
<evidence type="ECO:0000313" key="2">
    <source>
        <dbReference type="Proteomes" id="UP000423482"/>
    </source>
</evidence>
<evidence type="ECO:0000313" key="1">
    <source>
        <dbReference type="EMBL" id="QGT55012.1"/>
    </source>
</evidence>
<protein>
    <submittedName>
        <fullName evidence="1">Uncharacterized protein</fullName>
    </submittedName>
</protein>
<dbReference type="Proteomes" id="UP000423482">
    <property type="component" value="Segment"/>
</dbReference>
<gene>
    <name evidence="1" type="primary">19</name>
    <name evidence="1" type="ORF">SEA_FORZA_19</name>
</gene>
<proteinExistence type="predicted"/>
<organism evidence="1 2">
    <name type="scientific">Gordonia phage Forza</name>
    <dbReference type="NCBI Taxonomy" id="2571247"/>
    <lineage>
        <taxon>Viruses</taxon>
        <taxon>Duplodnaviria</taxon>
        <taxon>Heunggongvirae</taxon>
        <taxon>Uroviricota</taxon>
        <taxon>Caudoviricetes</taxon>
        <taxon>Forzavirus</taxon>
        <taxon>Forzavirus forza</taxon>
    </lineage>
</organism>
<sequence length="70" mass="8468">MTIKNRLLTFWRTHEFNPADWVRQQRAKVDPWCNDLHYVPGVGTRFCGRVKFHPGKHKRYSITWENVGRK</sequence>
<dbReference type="RefSeq" id="YP_010648899.1">
    <property type="nucleotide sequence ID" value="NC_070763.1"/>
</dbReference>
<dbReference type="KEGG" id="vg:77924387"/>
<dbReference type="EMBL" id="MK814760">
    <property type="protein sequence ID" value="QGT55012.1"/>
    <property type="molecule type" value="Genomic_DNA"/>
</dbReference>
<reference evidence="1 2" key="1">
    <citation type="submission" date="2019-04" db="EMBL/GenBank/DDBJ databases">
        <authorList>
            <person name="Pope W.H."/>
            <person name="Garlena R.A."/>
            <person name="Russell D.A."/>
            <person name="Jacobs-Sera D."/>
            <person name="Hatfull G.F."/>
        </authorList>
    </citation>
    <scope>NUCLEOTIDE SEQUENCE [LARGE SCALE GENOMIC DNA]</scope>
</reference>